<dbReference type="AlphaFoldDB" id="A0A074MI87"/>
<accession>A0A074MI87</accession>
<feature type="region of interest" description="Disordered" evidence="1">
    <location>
        <begin position="22"/>
        <end position="59"/>
    </location>
</feature>
<name>A0A074MI87_9SPHN</name>
<evidence type="ECO:0000256" key="1">
    <source>
        <dbReference type="SAM" id="MobiDB-lite"/>
    </source>
</evidence>
<organism evidence="3 4">
    <name type="scientific">Erythrobacter litoralis</name>
    <dbReference type="NCBI Taxonomy" id="39960"/>
    <lineage>
        <taxon>Bacteria</taxon>
        <taxon>Pseudomonadati</taxon>
        <taxon>Pseudomonadota</taxon>
        <taxon>Alphaproteobacteria</taxon>
        <taxon>Sphingomonadales</taxon>
        <taxon>Erythrobacteraceae</taxon>
        <taxon>Erythrobacter/Porphyrobacter group</taxon>
        <taxon>Erythrobacter</taxon>
    </lineage>
</organism>
<dbReference type="InterPro" id="IPR037682">
    <property type="entry name" value="TonB_C"/>
</dbReference>
<feature type="compositionally biased region" description="Gly residues" evidence="1">
    <location>
        <begin position="33"/>
        <end position="57"/>
    </location>
</feature>
<evidence type="ECO:0000313" key="3">
    <source>
        <dbReference type="EMBL" id="KEO92545.1"/>
    </source>
</evidence>
<protein>
    <recommendedName>
        <fullName evidence="2">TonB C-terminal domain-containing protein</fullName>
    </recommendedName>
</protein>
<dbReference type="EMBL" id="JMIX01000009">
    <property type="protein sequence ID" value="KEO92545.1"/>
    <property type="molecule type" value="Genomic_DNA"/>
</dbReference>
<proteinExistence type="predicted"/>
<reference evidence="3 4" key="1">
    <citation type="submission" date="2014-04" db="EMBL/GenBank/DDBJ databases">
        <title>A comprehensive comparison of genomes of Erythrobacter spp. Strains.</title>
        <authorList>
            <person name="Zheng Q."/>
        </authorList>
    </citation>
    <scope>NUCLEOTIDE SEQUENCE [LARGE SCALE GENOMIC DNA]</scope>
    <source>
        <strain evidence="3 4">DSM 8509</strain>
    </source>
</reference>
<dbReference type="SUPFAM" id="SSF74653">
    <property type="entry name" value="TolA/TonB C-terminal domain"/>
    <property type="match status" value="1"/>
</dbReference>
<dbReference type="GO" id="GO:0055085">
    <property type="term" value="P:transmembrane transport"/>
    <property type="evidence" value="ECO:0007669"/>
    <property type="project" value="InterPro"/>
</dbReference>
<evidence type="ECO:0000313" key="4">
    <source>
        <dbReference type="Proteomes" id="UP000027866"/>
    </source>
</evidence>
<comment type="caution">
    <text evidence="3">The sequence shown here is derived from an EMBL/GenBank/DDBJ whole genome shotgun (WGS) entry which is preliminary data.</text>
</comment>
<evidence type="ECO:0000259" key="2">
    <source>
        <dbReference type="Pfam" id="PF03544"/>
    </source>
</evidence>
<dbReference type="Gene3D" id="3.30.1150.10">
    <property type="match status" value="1"/>
</dbReference>
<dbReference type="Pfam" id="PF03544">
    <property type="entry name" value="TonB_C"/>
    <property type="match status" value="1"/>
</dbReference>
<dbReference type="Proteomes" id="UP000027866">
    <property type="component" value="Unassembled WGS sequence"/>
</dbReference>
<feature type="domain" description="TonB C-terminal" evidence="2">
    <location>
        <begin position="76"/>
        <end position="138"/>
    </location>
</feature>
<keyword evidence="4" id="KW-1185">Reference proteome</keyword>
<sequence length="156" mass="17113">MITLERPQVQISDEGLNTIIAEKSEGNDRLGSPGRGGKGGDGIAGDGSGGAGEGKGSGSQLIASWAPQMDFSLNYRYYPPRARREGVEGVVLLECFVLRRDRVRDCTLVAEKPAGYGFGKAALRTERGMRVRVHNQAGRRIYDEWVMIKTFFHLPE</sequence>
<gene>
    <name evidence="3" type="ORF">EH32_14895</name>
</gene>